<reference evidence="1" key="1">
    <citation type="submission" date="2020-05" db="EMBL/GenBank/DDBJ databases">
        <authorList>
            <person name="Chiriac C."/>
            <person name="Salcher M."/>
            <person name="Ghai R."/>
            <person name="Kavagutti S V."/>
        </authorList>
    </citation>
    <scope>NUCLEOTIDE SEQUENCE</scope>
</reference>
<proteinExistence type="predicted"/>
<dbReference type="InterPro" id="IPR035169">
    <property type="entry name" value="DUF5318"/>
</dbReference>
<dbReference type="Pfam" id="PF17249">
    <property type="entry name" value="DUF5318"/>
    <property type="match status" value="1"/>
</dbReference>
<dbReference type="AlphaFoldDB" id="A0A6J6CSA4"/>
<protein>
    <submittedName>
        <fullName evidence="1">Unannotated protein</fullName>
    </submittedName>
</protein>
<name>A0A6J6CSA4_9ZZZZ</name>
<sequence>MWSQRSIIDYSLQKRATIFNFLKNAFHGTTSDPTDADPYLFKAAKFHGEETDRECPLCRREKLVELNYIFGDELGQYSGRLKSNKELEELENEHGEFRVYVVEICQRCRWNHLHTSYLLGDGRSRKPPRKVRTLEDEDFVK</sequence>
<organism evidence="1">
    <name type="scientific">freshwater metagenome</name>
    <dbReference type="NCBI Taxonomy" id="449393"/>
    <lineage>
        <taxon>unclassified sequences</taxon>
        <taxon>metagenomes</taxon>
        <taxon>ecological metagenomes</taxon>
    </lineage>
</organism>
<gene>
    <name evidence="1" type="ORF">UFOPK1506_00595</name>
</gene>
<accession>A0A6J6CSA4</accession>
<evidence type="ECO:0000313" key="1">
    <source>
        <dbReference type="EMBL" id="CAB4553309.1"/>
    </source>
</evidence>
<dbReference type="EMBL" id="CAEZSV010000088">
    <property type="protein sequence ID" value="CAB4553309.1"/>
    <property type="molecule type" value="Genomic_DNA"/>
</dbReference>